<dbReference type="KEGG" id="ster:AOA14_09995"/>
<reference evidence="3" key="1">
    <citation type="submission" date="2015-11" db="EMBL/GenBank/DDBJ databases">
        <title>Complete genome sequence of a polyethylene glycol-degrading strain Sphingopyxis terrae strain 203-1 (NBRC 15098).</title>
        <authorList>
            <person name="Yoshiyuki O."/>
            <person name="Shouta N."/>
            <person name="Nagata Y."/>
            <person name="Numata M."/>
            <person name="Tsuchikane K."/>
            <person name="Hosoyama A."/>
            <person name="Yamazoe A."/>
            <person name="Tsuda M."/>
            <person name="Fujita N."/>
            <person name="Kawai F."/>
        </authorList>
    </citation>
    <scope>NUCLEOTIDE SEQUENCE [LARGE SCALE GENOMIC DNA]</scope>
    <source>
        <strain evidence="3">203-1</strain>
    </source>
</reference>
<feature type="chain" id="PRO_5007502353" description="DUF4440 domain-containing protein" evidence="1">
    <location>
        <begin position="19"/>
        <end position="224"/>
    </location>
</feature>
<sequence>MRRLLLAGLVLTALVGCAQQGPEARKRPLSANPSGFIAAEIAFARLAQEKGQWTAFRETAAPEAVMFVPQRVNARDWLKTQKDPAEAVRWQPHKVFVSCDGNSGVTTGAWQKGAAQGFFTTVWSRDPMKGDMRWLLDSGDALATPRAAPDFIESKQATCTGKPGATVTAAAEGDDMMVGMSRDQTLNWTSVVRPDGSRSITVRLWDGHDMTTVIDDRIAAPKQP</sequence>
<proteinExistence type="predicted"/>
<evidence type="ECO:0000256" key="1">
    <source>
        <dbReference type="SAM" id="SignalP"/>
    </source>
</evidence>
<dbReference type="PROSITE" id="PS51257">
    <property type="entry name" value="PROKAR_LIPOPROTEIN"/>
    <property type="match status" value="1"/>
</dbReference>
<evidence type="ECO:0000313" key="2">
    <source>
        <dbReference type="EMBL" id="AMU94935.1"/>
    </source>
</evidence>
<dbReference type="EMBL" id="CP013342">
    <property type="protein sequence ID" value="AMU94935.1"/>
    <property type="molecule type" value="Genomic_DNA"/>
</dbReference>
<evidence type="ECO:0008006" key="4">
    <source>
        <dbReference type="Google" id="ProtNLM"/>
    </source>
</evidence>
<keyword evidence="1" id="KW-0732">Signal</keyword>
<dbReference type="Proteomes" id="UP000076234">
    <property type="component" value="Chromosome"/>
</dbReference>
<accession>A0A142W073</accession>
<reference evidence="2 3" key="2">
    <citation type="journal article" date="2016" name="Genome Announc.">
        <title>Complete Genome Sequence of Sphingopyxis terrae Strain 203-1 (NBRC 111660), a Polyethylene Glycol Degrader.</title>
        <authorList>
            <person name="Ohtsubo Y."/>
            <person name="Nonoyama S."/>
            <person name="Nagata Y."/>
            <person name="Numata M."/>
            <person name="Tsuchikane K."/>
            <person name="Hosoyama A."/>
            <person name="Yamazoe A."/>
            <person name="Tsuda M."/>
            <person name="Fujita N."/>
            <person name="Kawai F."/>
        </authorList>
    </citation>
    <scope>NUCLEOTIDE SEQUENCE [LARGE SCALE GENOMIC DNA]</scope>
    <source>
        <strain evidence="2 3">203-1</strain>
    </source>
</reference>
<dbReference type="RefSeq" id="WP_062901679.1">
    <property type="nucleotide sequence ID" value="NZ_CP013342.1"/>
</dbReference>
<protein>
    <recommendedName>
        <fullName evidence="4">DUF4440 domain-containing protein</fullName>
    </recommendedName>
</protein>
<dbReference type="AlphaFoldDB" id="A0A142W073"/>
<name>A0A142W073_9SPHN</name>
<gene>
    <name evidence="2" type="ORF">AOA14_09995</name>
</gene>
<evidence type="ECO:0000313" key="3">
    <source>
        <dbReference type="Proteomes" id="UP000076234"/>
    </source>
</evidence>
<organism evidence="2 3">
    <name type="scientific">Sphingopyxis terrae subsp. terrae NBRC 15098</name>
    <dbReference type="NCBI Taxonomy" id="1219058"/>
    <lineage>
        <taxon>Bacteria</taxon>
        <taxon>Pseudomonadati</taxon>
        <taxon>Pseudomonadota</taxon>
        <taxon>Alphaproteobacteria</taxon>
        <taxon>Sphingomonadales</taxon>
        <taxon>Sphingomonadaceae</taxon>
        <taxon>Sphingopyxis</taxon>
    </lineage>
</organism>
<feature type="signal peptide" evidence="1">
    <location>
        <begin position="1"/>
        <end position="18"/>
    </location>
</feature>
<dbReference type="STRING" id="1219058.AOA14_09995"/>